<organism evidence="2 3">
    <name type="scientific">Aplysia californica</name>
    <name type="common">California sea hare</name>
    <dbReference type="NCBI Taxonomy" id="6500"/>
    <lineage>
        <taxon>Eukaryota</taxon>
        <taxon>Metazoa</taxon>
        <taxon>Spiralia</taxon>
        <taxon>Lophotrochozoa</taxon>
        <taxon>Mollusca</taxon>
        <taxon>Gastropoda</taxon>
        <taxon>Heterobranchia</taxon>
        <taxon>Euthyneura</taxon>
        <taxon>Tectipleura</taxon>
        <taxon>Aplysiida</taxon>
        <taxon>Aplysioidea</taxon>
        <taxon>Aplysiidae</taxon>
        <taxon>Aplysia</taxon>
    </lineage>
</organism>
<protein>
    <submittedName>
        <fullName evidence="3">Uncharacterized protein LOC101863937</fullName>
    </submittedName>
</protein>
<dbReference type="GeneID" id="101863937"/>
<sequence length="119" mass="13864">MPALYNKSQDNIYVRRLYRCECLHCTTSQDNIYVRRPYRCECLHCTTSQDNIYVRRPYRCECLHCTSLRTISTCGVRSTRRFLSGKTCHHESSKEEEGALSEMTDGGQDDGQRHHSHDG</sequence>
<evidence type="ECO:0000256" key="1">
    <source>
        <dbReference type="SAM" id="MobiDB-lite"/>
    </source>
</evidence>
<keyword evidence="2" id="KW-1185">Reference proteome</keyword>
<dbReference type="RefSeq" id="XP_005110632.1">
    <property type="nucleotide sequence ID" value="XM_005110575.3"/>
</dbReference>
<proteinExistence type="predicted"/>
<gene>
    <name evidence="3" type="primary">LOC101863937</name>
</gene>
<reference evidence="3" key="1">
    <citation type="submission" date="2025-08" db="UniProtKB">
        <authorList>
            <consortium name="RefSeq"/>
        </authorList>
    </citation>
    <scope>IDENTIFICATION</scope>
</reference>
<feature type="region of interest" description="Disordered" evidence="1">
    <location>
        <begin position="88"/>
        <end position="119"/>
    </location>
</feature>
<evidence type="ECO:0000313" key="2">
    <source>
        <dbReference type="Proteomes" id="UP000694888"/>
    </source>
</evidence>
<name>A0ABM0K7K2_APLCA</name>
<evidence type="ECO:0000313" key="3">
    <source>
        <dbReference type="RefSeq" id="XP_005110632.1"/>
    </source>
</evidence>
<feature type="compositionally biased region" description="Basic and acidic residues" evidence="1">
    <location>
        <begin position="110"/>
        <end position="119"/>
    </location>
</feature>
<accession>A0ABM0K7K2</accession>
<feature type="compositionally biased region" description="Basic and acidic residues" evidence="1">
    <location>
        <begin position="88"/>
        <end position="97"/>
    </location>
</feature>
<dbReference type="Proteomes" id="UP000694888">
    <property type="component" value="Unplaced"/>
</dbReference>